<sequence>MAVAERTFIERQHRLIPPKYGLFSVVEQPGDTDRRWLNGIEYWPPVVPHVEATAIECFGEGTAAGEFDPRDVPEGFPSGEGTPFQVWAGIRCRGIGEDELHARAMTSLQAGEQPFVERGIWSTTDPSIMSGDTEVVSSVGLRLDRAIGKLEKWIYPNYASTGVLHLPRELAALADHLSIVSADGATMRTKLGTPVVFGNYPGTGPAGQAATDDAAWIAITGDVSMWRTPAEMLTQNGQAWFDYSTNLGTAVAQRDYLVVFDEVAGAALVDLTEG</sequence>
<evidence type="ECO:0000313" key="1">
    <source>
        <dbReference type="EMBL" id="QKY78471.1"/>
    </source>
</evidence>
<protein>
    <submittedName>
        <fullName evidence="1">Uncharacterized protein</fullName>
    </submittedName>
</protein>
<name>A0A7G3V9H0_9CAUD</name>
<proteinExistence type="predicted"/>
<keyword evidence="2" id="KW-1185">Reference proteome</keyword>
<evidence type="ECO:0000313" key="2">
    <source>
        <dbReference type="Proteomes" id="UP000516468"/>
    </source>
</evidence>
<gene>
    <name evidence="1" type="primary">24</name>
    <name evidence="1" type="ORF">SEA_ZITCH_24</name>
</gene>
<reference evidence="1 2" key="1">
    <citation type="submission" date="2020-05" db="EMBL/GenBank/DDBJ databases">
        <authorList>
            <person name="Mick M."/>
            <person name="Mijatovic I."/>
            <person name="Miller A.J."/>
            <person name="Stuckman S.A."/>
            <person name="Volas E.M."/>
            <person name="Daniels C.J."/>
            <person name="Breitenberger C.A."/>
            <person name="Ball S.L."/>
            <person name="Garlena R.A."/>
            <person name="Russell D.A."/>
            <person name="Pope W.H."/>
            <person name="Jacobs-Sera D."/>
            <person name="Hatfull G.F."/>
        </authorList>
    </citation>
    <scope>NUCLEOTIDE SEQUENCE [LARGE SCALE GENOMIC DNA]</scope>
</reference>
<dbReference type="GeneID" id="63027235"/>
<organism evidence="1 2">
    <name type="scientific">Gordonia Phage Zitch</name>
    <dbReference type="NCBI Taxonomy" id="2743909"/>
    <lineage>
        <taxon>Viruses</taxon>
        <taxon>Duplodnaviria</taxon>
        <taxon>Heunggongvirae</taxon>
        <taxon>Uroviricota</taxon>
        <taxon>Caudoviricetes</taxon>
        <taxon>Stackebrandtviridae</taxon>
        <taxon>Schenleyvirinae</taxon>
        <taxon>Zitchvirus</taxon>
        <taxon>Zitchvirus zitch</taxon>
    </lineage>
</organism>
<dbReference type="EMBL" id="MT498036">
    <property type="protein sequence ID" value="QKY78471.1"/>
    <property type="molecule type" value="Genomic_DNA"/>
</dbReference>
<dbReference type="RefSeq" id="YP_010002682.1">
    <property type="nucleotide sequence ID" value="NC_053247.1"/>
</dbReference>
<accession>A0A7G3V9H0</accession>
<dbReference type="KEGG" id="vg:63027235"/>
<dbReference type="Proteomes" id="UP000516468">
    <property type="component" value="Segment"/>
</dbReference>